<keyword evidence="1" id="KW-1133">Transmembrane helix</keyword>
<evidence type="ECO:0000313" key="4">
    <source>
        <dbReference type="Proteomes" id="UP000243200"/>
    </source>
</evidence>
<evidence type="ECO:0000313" key="3">
    <source>
        <dbReference type="EMBL" id="SBT82430.1"/>
    </source>
</evidence>
<accession>A0A1C3L508</accession>
<sequence length="444" mass="51333">MSNILGFLFLLLSLLLTPVRSTGYVCDFSAEKYSLDFDDYYDDSICYQEVGIGDSIGIIIPKYRDGNEKIEILTKCFDEISLNKSGDNPISIYDIFRKDEIIVSDSKSMLYNNTEYISSILKIKNTTSSNYIHCVFENKNKKGMIIHKGIGKILIKNSILKNNNVTHKLVIDLFNEIDLNKDNSNNKYSIYSEPGHILYLLGMKLSNGTYIYFDKNCPLNFEKIGEIYKYIFPIINEKEITYTCKMYFDENEKTTSIGSLIITFFQKDPNLKNIDKEILKKYIKYDIENNLYKLLYGTKQEDYYVNSNNGRYKEQSVDINESTTSNLQSINIHKEYCNNNNCIELFNKSRCSSICGNGFRLLDGYNIRYDIQSVIPCNNGECTPEDAAEPFVIFAWASIVFFCIIFAIFVFMLYFIINNSNNGKTKVSDPFFTYDTNIKSSEMM</sequence>
<reference evidence="3 4" key="1">
    <citation type="submission" date="2016-06" db="EMBL/GenBank/DDBJ databases">
        <authorList>
            <consortium name="Pathogen Informatics"/>
        </authorList>
    </citation>
    <scope>NUCLEOTIDE SEQUENCE [LARGE SCALE GENOMIC DNA]</scope>
    <source>
        <strain evidence="3">PowCR01</strain>
    </source>
</reference>
<dbReference type="VEuPathDB" id="PlasmoDB:POWCR01_140029600"/>
<name>A0A1C3L508_PLAOA</name>
<protein>
    <submittedName>
        <fullName evidence="3">Sporozoite surface protein 3, putative</fullName>
    </submittedName>
</protein>
<feature type="transmembrane region" description="Helical" evidence="1">
    <location>
        <begin position="391"/>
        <end position="417"/>
    </location>
</feature>
<dbReference type="Proteomes" id="UP000243200">
    <property type="component" value="Chromosome 14"/>
</dbReference>
<dbReference type="VEuPathDB" id="PlasmoDB:PocGH01_14035200"/>
<evidence type="ECO:0000256" key="1">
    <source>
        <dbReference type="SAM" id="Phobius"/>
    </source>
</evidence>
<feature type="signal peptide" evidence="2">
    <location>
        <begin position="1"/>
        <end position="21"/>
    </location>
</feature>
<keyword evidence="1" id="KW-0472">Membrane</keyword>
<evidence type="ECO:0000256" key="2">
    <source>
        <dbReference type="SAM" id="SignalP"/>
    </source>
</evidence>
<dbReference type="AlphaFoldDB" id="A0A1C3L508"/>
<feature type="chain" id="PRO_5008678347" evidence="2">
    <location>
        <begin position="22"/>
        <end position="444"/>
    </location>
</feature>
<organism evidence="3 4">
    <name type="scientific">Plasmodium ovale</name>
    <name type="common">malaria parasite P. ovale</name>
    <dbReference type="NCBI Taxonomy" id="36330"/>
    <lineage>
        <taxon>Eukaryota</taxon>
        <taxon>Sar</taxon>
        <taxon>Alveolata</taxon>
        <taxon>Apicomplexa</taxon>
        <taxon>Aconoidasida</taxon>
        <taxon>Haemosporida</taxon>
        <taxon>Plasmodiidae</taxon>
        <taxon>Plasmodium</taxon>
        <taxon>Plasmodium (Plasmodium)</taxon>
    </lineage>
</organism>
<keyword evidence="2" id="KW-0732">Signal</keyword>
<dbReference type="EMBL" id="LT594518">
    <property type="protein sequence ID" value="SBT82430.1"/>
    <property type="molecule type" value="Genomic_DNA"/>
</dbReference>
<dbReference type="OrthoDB" id="369004at2759"/>
<proteinExistence type="predicted"/>
<gene>
    <name evidence="3" type="primary">SSP3</name>
    <name evidence="3" type="ORF">POWCR01_140029600</name>
</gene>
<keyword evidence="1" id="KW-0812">Transmembrane</keyword>